<dbReference type="AlphaFoldDB" id="A0AAD9K618"/>
<keyword evidence="3 9" id="KW-0812">Transmembrane</keyword>
<reference evidence="12" key="1">
    <citation type="journal article" date="2023" name="Mol. Biol. Evol.">
        <title>Third-Generation Sequencing Reveals the Adaptive Role of the Epigenome in Three Deep-Sea Polychaetes.</title>
        <authorList>
            <person name="Perez M."/>
            <person name="Aroh O."/>
            <person name="Sun Y."/>
            <person name="Lan Y."/>
            <person name="Juniper S.K."/>
            <person name="Young C.R."/>
            <person name="Angers B."/>
            <person name="Qian P.Y."/>
        </authorList>
    </citation>
    <scope>NUCLEOTIDE SEQUENCE</scope>
    <source>
        <strain evidence="12">R07B-5</strain>
    </source>
</reference>
<feature type="domain" description="G-protein coupled receptors family 1 profile" evidence="11">
    <location>
        <begin position="79"/>
        <end position="348"/>
    </location>
</feature>
<accession>A0AAD9K618</accession>
<keyword evidence="8 9" id="KW-0807">Transducer</keyword>
<feature type="transmembrane region" description="Helical" evidence="10">
    <location>
        <begin position="63"/>
        <end position="88"/>
    </location>
</feature>
<evidence type="ECO:0000256" key="1">
    <source>
        <dbReference type="ARBA" id="ARBA00004141"/>
    </source>
</evidence>
<dbReference type="PANTHER" id="PTHR45695">
    <property type="entry name" value="LEUCOKININ RECEPTOR-RELATED"/>
    <property type="match status" value="1"/>
</dbReference>
<evidence type="ECO:0000256" key="3">
    <source>
        <dbReference type="ARBA" id="ARBA00022692"/>
    </source>
</evidence>
<dbReference type="SMART" id="SM01381">
    <property type="entry name" value="7TM_GPCR_Srsx"/>
    <property type="match status" value="1"/>
</dbReference>
<evidence type="ECO:0000256" key="4">
    <source>
        <dbReference type="ARBA" id="ARBA00022989"/>
    </source>
</evidence>
<feature type="transmembrane region" description="Helical" evidence="10">
    <location>
        <begin position="182"/>
        <end position="200"/>
    </location>
</feature>
<evidence type="ECO:0000256" key="6">
    <source>
        <dbReference type="ARBA" id="ARBA00023136"/>
    </source>
</evidence>
<keyword evidence="4 10" id="KW-1133">Transmembrane helix</keyword>
<feature type="transmembrane region" description="Helical" evidence="10">
    <location>
        <begin position="100"/>
        <end position="120"/>
    </location>
</feature>
<dbReference type="Proteomes" id="UP001209878">
    <property type="component" value="Unassembled WGS sequence"/>
</dbReference>
<dbReference type="PRINTS" id="PR01012">
    <property type="entry name" value="NRPEPTIDEYR"/>
</dbReference>
<feature type="transmembrane region" description="Helical" evidence="10">
    <location>
        <begin position="140"/>
        <end position="162"/>
    </location>
</feature>
<feature type="transmembrane region" description="Helical" evidence="10">
    <location>
        <begin position="290"/>
        <end position="311"/>
    </location>
</feature>
<sequence>MNDSDRAYKMTSPDRVNESTMDYFYGNLSDEFDPNAMYGSWITEDVLRRIRENFVMYRDPTTAVLIALYGFTFLLGTVGNVLVIYIFARCRHMRTVTNSFLVNLAVCDLMVVFVCMPFSVAVEIYQNWIYGDVMCRLVNFSQGLSVSASILTLTVISAERFYAIRRPLRARAFMSRARIRKVISAIWLAAAAAAVPSVLVRRERVIETIVTVTIRACVEEWHAPALKHAYNFVLLALLYAAPVAFICVGYLRIAANLWRRDSALYATSGAAESENVRANLAGRRKVARMLFVMALLFAVSWLPIHALSVGLDFLASKQLTRNGILLRHLHSYAMWLGHANSSINPVCYCIMSRTFKARHQVGAVMSATMTSNNCDLRNAVGTRLLIKRARPQEVTTCTTAPDLLESVTNGRSRFQTDAV</sequence>
<dbReference type="InterPro" id="IPR000276">
    <property type="entry name" value="GPCR_Rhodpsn"/>
</dbReference>
<evidence type="ECO:0000256" key="10">
    <source>
        <dbReference type="SAM" id="Phobius"/>
    </source>
</evidence>
<keyword evidence="7 9" id="KW-0675">Receptor</keyword>
<evidence type="ECO:0000256" key="8">
    <source>
        <dbReference type="ARBA" id="ARBA00023224"/>
    </source>
</evidence>
<dbReference type="CDD" id="cd14993">
    <property type="entry name" value="7tmA_CCKR-like"/>
    <property type="match status" value="1"/>
</dbReference>
<evidence type="ECO:0000259" key="11">
    <source>
        <dbReference type="PROSITE" id="PS50262"/>
    </source>
</evidence>
<dbReference type="InterPro" id="IPR017452">
    <property type="entry name" value="GPCR_Rhodpsn_7TM"/>
</dbReference>
<evidence type="ECO:0000256" key="7">
    <source>
        <dbReference type="ARBA" id="ARBA00023170"/>
    </source>
</evidence>
<dbReference type="Gene3D" id="1.20.1070.10">
    <property type="entry name" value="Rhodopsin 7-helix transmembrane proteins"/>
    <property type="match status" value="1"/>
</dbReference>
<gene>
    <name evidence="12" type="ORF">NP493_1404g00023</name>
</gene>
<dbReference type="GO" id="GO:0004983">
    <property type="term" value="F:neuropeptide Y receptor activity"/>
    <property type="evidence" value="ECO:0007669"/>
    <property type="project" value="InterPro"/>
</dbReference>
<dbReference type="PANTHER" id="PTHR45695:SF9">
    <property type="entry name" value="LEUCOKININ RECEPTOR"/>
    <property type="match status" value="1"/>
</dbReference>
<protein>
    <recommendedName>
        <fullName evidence="11">G-protein coupled receptors family 1 profile domain-containing protein</fullName>
    </recommendedName>
</protein>
<evidence type="ECO:0000256" key="9">
    <source>
        <dbReference type="RuleBase" id="RU000688"/>
    </source>
</evidence>
<keyword evidence="13" id="KW-1185">Reference proteome</keyword>
<dbReference type="SUPFAM" id="SSF81321">
    <property type="entry name" value="Family A G protein-coupled receptor-like"/>
    <property type="match status" value="1"/>
</dbReference>
<dbReference type="PROSITE" id="PS00237">
    <property type="entry name" value="G_PROTEIN_RECEP_F1_1"/>
    <property type="match status" value="1"/>
</dbReference>
<organism evidence="12 13">
    <name type="scientific">Ridgeia piscesae</name>
    <name type="common">Tubeworm</name>
    <dbReference type="NCBI Taxonomy" id="27915"/>
    <lineage>
        <taxon>Eukaryota</taxon>
        <taxon>Metazoa</taxon>
        <taxon>Spiralia</taxon>
        <taxon>Lophotrochozoa</taxon>
        <taxon>Annelida</taxon>
        <taxon>Polychaeta</taxon>
        <taxon>Sedentaria</taxon>
        <taxon>Canalipalpata</taxon>
        <taxon>Sabellida</taxon>
        <taxon>Siboglinidae</taxon>
        <taxon>Ridgeia</taxon>
    </lineage>
</organism>
<evidence type="ECO:0000313" key="13">
    <source>
        <dbReference type="Proteomes" id="UP001209878"/>
    </source>
</evidence>
<keyword evidence="5 9" id="KW-0297">G-protein coupled receptor</keyword>
<dbReference type="PROSITE" id="PS50262">
    <property type="entry name" value="G_PROTEIN_RECEP_F1_2"/>
    <property type="match status" value="1"/>
</dbReference>
<proteinExistence type="inferred from homology"/>
<evidence type="ECO:0000313" key="12">
    <source>
        <dbReference type="EMBL" id="KAK2164670.1"/>
    </source>
</evidence>
<feature type="transmembrane region" description="Helical" evidence="10">
    <location>
        <begin position="229"/>
        <end position="251"/>
    </location>
</feature>
<keyword evidence="6 10" id="KW-0472">Membrane</keyword>
<comment type="caution">
    <text evidence="12">The sequence shown here is derived from an EMBL/GenBank/DDBJ whole genome shotgun (WGS) entry which is preliminary data.</text>
</comment>
<name>A0AAD9K618_RIDPI</name>
<evidence type="ECO:0000256" key="5">
    <source>
        <dbReference type="ARBA" id="ARBA00023040"/>
    </source>
</evidence>
<dbReference type="GO" id="GO:0005886">
    <property type="term" value="C:plasma membrane"/>
    <property type="evidence" value="ECO:0007669"/>
    <property type="project" value="TreeGrafter"/>
</dbReference>
<evidence type="ECO:0000256" key="2">
    <source>
        <dbReference type="ARBA" id="ARBA00010663"/>
    </source>
</evidence>
<dbReference type="Pfam" id="PF00001">
    <property type="entry name" value="7tm_1"/>
    <property type="match status" value="1"/>
</dbReference>
<dbReference type="EMBL" id="JAODUO010001402">
    <property type="protein sequence ID" value="KAK2164670.1"/>
    <property type="molecule type" value="Genomic_DNA"/>
</dbReference>
<comment type="similarity">
    <text evidence="2 9">Belongs to the G-protein coupled receptor 1 family.</text>
</comment>
<dbReference type="PRINTS" id="PR00237">
    <property type="entry name" value="GPCRRHODOPSN"/>
</dbReference>
<dbReference type="InterPro" id="IPR000611">
    <property type="entry name" value="NPY_rcpt"/>
</dbReference>
<comment type="subcellular location">
    <subcellularLocation>
        <location evidence="1">Membrane</location>
        <topology evidence="1">Multi-pass membrane protein</topology>
    </subcellularLocation>
</comment>